<dbReference type="InterPro" id="IPR002543">
    <property type="entry name" value="FtsK_dom"/>
</dbReference>
<reference evidence="7 8" key="1">
    <citation type="submission" date="2018-03" db="EMBL/GenBank/DDBJ databases">
        <title>Genomic framework for the identification of Micromonospora saelicesensis and Micromonospora noduli.</title>
        <authorList>
            <person name="Riesco R."/>
            <person name="Trujillo M.E."/>
        </authorList>
    </citation>
    <scope>NUCLEOTIDE SEQUENCE [LARGE SCALE GENOMIC DNA]</scope>
    <source>
        <strain evidence="7 8">GAR05</strain>
    </source>
</reference>
<dbReference type="Proteomes" id="UP000249334">
    <property type="component" value="Unassembled WGS sequence"/>
</dbReference>
<evidence type="ECO:0000313" key="7">
    <source>
        <dbReference type="EMBL" id="RAN92682.1"/>
    </source>
</evidence>
<evidence type="ECO:0000256" key="4">
    <source>
        <dbReference type="SAM" id="MobiDB-lite"/>
    </source>
</evidence>
<accession>A0ABX9CAF7</accession>
<sequence length="701" mass="77022">MADDPQIPGPRQPDDDYDHETVDITPEPTGPPVDQPERKPVFAAIVGKPDERRPIVPAGLRRGNIAPTVKQTAGRAGHVAAYHAVRTPLWYVPLALLWAVWGLLTLTSRALRWWWVIEQAPLRQEAATRNDPDAWMKLHREAKATRLYRGIVLGLALAAVLVGVGVLAVQPGWYSAVVALVVVPLLARYGRPADKPIVSPAVVKPQFRRLTAELVRQAILSCGIAGLKEPEQITFPQEIHRDGPGQLAIVDLPPGVDAVEVIERRSRLASGLRVPVDQVWPETMPKAHPGRLAIWQGYQPASAMKQPAWPLLKGAKVDIFKPFPFATDPRLRPVMGQLIYRNWLIGAMPGAGKTFSLRELLLVAALDPTAELIGYELKGTGDLDMLEPICTKYGSGADDDTVEETLDMLRWLRQECVRRGAVIKRMARAGKAPENKVTRELANMPDLGLHPVVAFVDECQELFAHGEYGKEAGDLAEKVIKLGRALGIILLLATQRPDKDSLPKGVSANAGVRWCLRVTGQVENDMVLGTSMYKQGIRATMFGDEDYGWGWLVGLGKPVSARGYYVDGPGAKRIVEHAIRHRQGAGTMPELDEPTPKVKAYNLLADIRAVWPASEEALWSELIVDRLARLRPEIYGDWTVTTLGAALKATGIKTVSIHRKLDGMWTGNTHPEGRGWTKYGVRLDTLQAAIDGGAKPREIAE</sequence>
<dbReference type="PANTHER" id="PTHR22683">
    <property type="entry name" value="SPORULATION PROTEIN RELATED"/>
    <property type="match status" value="1"/>
</dbReference>
<protein>
    <recommendedName>
        <fullName evidence="6">FtsK domain-containing protein</fullName>
    </recommendedName>
</protein>
<keyword evidence="5" id="KW-0472">Membrane</keyword>
<evidence type="ECO:0000256" key="2">
    <source>
        <dbReference type="ARBA" id="ARBA00022840"/>
    </source>
</evidence>
<keyword evidence="8" id="KW-1185">Reference proteome</keyword>
<evidence type="ECO:0000256" key="5">
    <source>
        <dbReference type="SAM" id="Phobius"/>
    </source>
</evidence>
<name>A0ABX9CAF7_9ACTN</name>
<feature type="transmembrane region" description="Helical" evidence="5">
    <location>
        <begin position="147"/>
        <end position="167"/>
    </location>
</feature>
<keyword evidence="2 3" id="KW-0067">ATP-binding</keyword>
<keyword evidence="1 3" id="KW-0547">Nucleotide-binding</keyword>
<dbReference type="Gene3D" id="3.40.50.300">
    <property type="entry name" value="P-loop containing nucleotide triphosphate hydrolases"/>
    <property type="match status" value="1"/>
</dbReference>
<feature type="region of interest" description="Disordered" evidence="4">
    <location>
        <begin position="1"/>
        <end position="38"/>
    </location>
</feature>
<gene>
    <name evidence="7" type="ORF">GAR05_06174</name>
</gene>
<evidence type="ECO:0000259" key="6">
    <source>
        <dbReference type="PROSITE" id="PS50901"/>
    </source>
</evidence>
<evidence type="ECO:0000256" key="1">
    <source>
        <dbReference type="ARBA" id="ARBA00022741"/>
    </source>
</evidence>
<proteinExistence type="predicted"/>
<keyword evidence="5" id="KW-1133">Transmembrane helix</keyword>
<feature type="domain" description="FtsK" evidence="6">
    <location>
        <begin position="331"/>
        <end position="525"/>
    </location>
</feature>
<comment type="caution">
    <text evidence="7">The sequence shown here is derived from an EMBL/GenBank/DDBJ whole genome shotgun (WGS) entry which is preliminary data.</text>
</comment>
<dbReference type="InterPro" id="IPR027417">
    <property type="entry name" value="P-loop_NTPase"/>
</dbReference>
<feature type="transmembrane region" description="Helical" evidence="5">
    <location>
        <begin position="89"/>
        <end position="106"/>
    </location>
</feature>
<dbReference type="InterPro" id="IPR050206">
    <property type="entry name" value="FtsK/SpoIIIE/SftA"/>
</dbReference>
<feature type="binding site" evidence="3">
    <location>
        <begin position="347"/>
        <end position="354"/>
    </location>
    <ligand>
        <name>ATP</name>
        <dbReference type="ChEBI" id="CHEBI:30616"/>
    </ligand>
</feature>
<evidence type="ECO:0000313" key="8">
    <source>
        <dbReference type="Proteomes" id="UP000249334"/>
    </source>
</evidence>
<dbReference type="PROSITE" id="PS50901">
    <property type="entry name" value="FTSK"/>
    <property type="match status" value="1"/>
</dbReference>
<dbReference type="RefSeq" id="WP_112672401.1">
    <property type="nucleotide sequence ID" value="NZ_PXXW01000055.1"/>
</dbReference>
<dbReference type="PANTHER" id="PTHR22683:SF41">
    <property type="entry name" value="DNA TRANSLOCASE FTSK"/>
    <property type="match status" value="1"/>
</dbReference>
<evidence type="ECO:0000256" key="3">
    <source>
        <dbReference type="PROSITE-ProRule" id="PRU00289"/>
    </source>
</evidence>
<dbReference type="EMBL" id="PXXW01000055">
    <property type="protein sequence ID" value="RAN92682.1"/>
    <property type="molecule type" value="Genomic_DNA"/>
</dbReference>
<keyword evidence="5" id="KW-0812">Transmembrane</keyword>
<organism evidence="7 8">
    <name type="scientific">Micromonospora saelicesensis</name>
    <dbReference type="NCBI Taxonomy" id="285676"/>
    <lineage>
        <taxon>Bacteria</taxon>
        <taxon>Bacillati</taxon>
        <taxon>Actinomycetota</taxon>
        <taxon>Actinomycetes</taxon>
        <taxon>Micromonosporales</taxon>
        <taxon>Micromonosporaceae</taxon>
        <taxon>Micromonospora</taxon>
    </lineage>
</organism>
<dbReference type="SUPFAM" id="SSF52540">
    <property type="entry name" value="P-loop containing nucleoside triphosphate hydrolases"/>
    <property type="match status" value="1"/>
</dbReference>